<protein>
    <submittedName>
        <fullName evidence="1">Uncharacterized protein</fullName>
    </submittedName>
</protein>
<keyword evidence="2" id="KW-1185">Reference proteome</keyword>
<feature type="non-terminal residue" evidence="1">
    <location>
        <position position="1"/>
    </location>
</feature>
<proteinExistence type="predicted"/>
<evidence type="ECO:0000313" key="1">
    <source>
        <dbReference type="EMBL" id="TFK57808.1"/>
    </source>
</evidence>
<gene>
    <name evidence="1" type="ORF">BDN72DRAFT_907474</name>
</gene>
<reference evidence="1 2" key="1">
    <citation type="journal article" date="2019" name="Nat. Ecol. Evol.">
        <title>Megaphylogeny resolves global patterns of mushroom evolution.</title>
        <authorList>
            <person name="Varga T."/>
            <person name="Krizsan K."/>
            <person name="Foldi C."/>
            <person name="Dima B."/>
            <person name="Sanchez-Garcia M."/>
            <person name="Sanchez-Ramirez S."/>
            <person name="Szollosi G.J."/>
            <person name="Szarkandi J.G."/>
            <person name="Papp V."/>
            <person name="Albert L."/>
            <person name="Andreopoulos W."/>
            <person name="Angelini C."/>
            <person name="Antonin V."/>
            <person name="Barry K.W."/>
            <person name="Bougher N.L."/>
            <person name="Buchanan P."/>
            <person name="Buyck B."/>
            <person name="Bense V."/>
            <person name="Catcheside P."/>
            <person name="Chovatia M."/>
            <person name="Cooper J."/>
            <person name="Damon W."/>
            <person name="Desjardin D."/>
            <person name="Finy P."/>
            <person name="Geml J."/>
            <person name="Haridas S."/>
            <person name="Hughes K."/>
            <person name="Justo A."/>
            <person name="Karasinski D."/>
            <person name="Kautmanova I."/>
            <person name="Kiss B."/>
            <person name="Kocsube S."/>
            <person name="Kotiranta H."/>
            <person name="LaButti K.M."/>
            <person name="Lechner B.E."/>
            <person name="Liimatainen K."/>
            <person name="Lipzen A."/>
            <person name="Lukacs Z."/>
            <person name="Mihaltcheva S."/>
            <person name="Morgado L.N."/>
            <person name="Niskanen T."/>
            <person name="Noordeloos M.E."/>
            <person name="Ohm R.A."/>
            <person name="Ortiz-Santana B."/>
            <person name="Ovrebo C."/>
            <person name="Racz N."/>
            <person name="Riley R."/>
            <person name="Savchenko A."/>
            <person name="Shiryaev A."/>
            <person name="Soop K."/>
            <person name="Spirin V."/>
            <person name="Szebenyi C."/>
            <person name="Tomsovsky M."/>
            <person name="Tulloss R.E."/>
            <person name="Uehling J."/>
            <person name="Grigoriev I.V."/>
            <person name="Vagvolgyi C."/>
            <person name="Papp T."/>
            <person name="Martin F.M."/>
            <person name="Miettinen O."/>
            <person name="Hibbett D.S."/>
            <person name="Nagy L.G."/>
        </authorList>
    </citation>
    <scope>NUCLEOTIDE SEQUENCE [LARGE SCALE GENOMIC DNA]</scope>
    <source>
        <strain evidence="1 2">NL-1719</strain>
    </source>
</reference>
<evidence type="ECO:0000313" key="2">
    <source>
        <dbReference type="Proteomes" id="UP000308600"/>
    </source>
</evidence>
<name>A0ACD2ZWY9_9AGAR</name>
<dbReference type="EMBL" id="ML210032">
    <property type="protein sequence ID" value="TFK57808.1"/>
    <property type="molecule type" value="Genomic_DNA"/>
</dbReference>
<accession>A0ACD2ZWY9</accession>
<organism evidence="1 2">
    <name type="scientific">Pluteus cervinus</name>
    <dbReference type="NCBI Taxonomy" id="181527"/>
    <lineage>
        <taxon>Eukaryota</taxon>
        <taxon>Fungi</taxon>
        <taxon>Dikarya</taxon>
        <taxon>Basidiomycota</taxon>
        <taxon>Agaricomycotina</taxon>
        <taxon>Agaricomycetes</taxon>
        <taxon>Agaricomycetidae</taxon>
        <taxon>Agaricales</taxon>
        <taxon>Pluteineae</taxon>
        <taxon>Pluteaceae</taxon>
        <taxon>Pluteus</taxon>
    </lineage>
</organism>
<sequence>KAKGKAPQRAVPLIDSPPTTAAPSRPRPRPRRLPTVPTPSGSSSSSLPDPLDLFSNPAASTALHEDIQIDPSWFSSPTLPPVSHIMRNHSRGPAAAPPTQPSLPHPPPYTASPSSFPGPSLPPAAPLPPAITGPVLAATPVAGPSTQYPYPGLDPMATPLRNLPSIPTIPPPPPHVTIPPAIPADQMIPFVSYPWKRPAVSGYDVYMTEEDFEKLMSPINYNCFIQFHNFIISGNYCNMGKIAPGTLVMNGKTFISLSPNTYPANGIMLGMVYSSHVITPSYAPGGNGSIVKSNRSQPSLWSLHIW</sequence>
<dbReference type="Proteomes" id="UP000308600">
    <property type="component" value="Unassembled WGS sequence"/>
</dbReference>